<keyword evidence="3 10" id="KW-0812">Transmembrane</keyword>
<evidence type="ECO:0000256" key="10">
    <source>
        <dbReference type="SAM" id="Phobius"/>
    </source>
</evidence>
<dbReference type="GO" id="GO:0016020">
    <property type="term" value="C:membrane"/>
    <property type="evidence" value="ECO:0007669"/>
    <property type="project" value="UniProtKB-SubCell"/>
</dbReference>
<keyword evidence="5" id="KW-0560">Oxidoreductase</keyword>
<evidence type="ECO:0000256" key="9">
    <source>
        <dbReference type="ARBA" id="ARBA00035112"/>
    </source>
</evidence>
<name>A0A9P5CPS2_CRYP1</name>
<dbReference type="RefSeq" id="XP_040776236.1">
    <property type="nucleotide sequence ID" value="XM_040925091.1"/>
</dbReference>
<reference evidence="11" key="1">
    <citation type="journal article" date="2020" name="Phytopathology">
        <title>Genome sequence of the chestnut blight fungus Cryphonectria parasitica EP155: A fundamental resource for an archetypical invasive plant pathogen.</title>
        <authorList>
            <person name="Crouch J.A."/>
            <person name="Dawe A."/>
            <person name="Aerts A."/>
            <person name="Barry K."/>
            <person name="Churchill A.C.L."/>
            <person name="Grimwood J."/>
            <person name="Hillman B."/>
            <person name="Milgroom M.G."/>
            <person name="Pangilinan J."/>
            <person name="Smith M."/>
            <person name="Salamov A."/>
            <person name="Schmutz J."/>
            <person name="Yadav J."/>
            <person name="Grigoriev I.V."/>
            <person name="Nuss D."/>
        </authorList>
    </citation>
    <scope>NUCLEOTIDE SEQUENCE</scope>
    <source>
        <strain evidence="11">EP155</strain>
    </source>
</reference>
<proteinExistence type="inferred from homology"/>
<comment type="pathway">
    <text evidence="2">Mycotoxin biosynthesis.</text>
</comment>
<evidence type="ECO:0000256" key="6">
    <source>
        <dbReference type="ARBA" id="ARBA00023026"/>
    </source>
</evidence>
<dbReference type="OrthoDB" id="3687641at2759"/>
<sequence>MVSFGLVYTSVAVVTSVVLIGLPFAGRASPPVIRGTNLPEQAVFDEMHMDNASYTSWSEEADRLWDALLPDNGGSVLATNLTSGYHFWGRVSMFHQLQCLRDIRKQLKAMSGSWDASRALMGNRGWGSDYEQFGLCFDYLRQGILCHADTTLNPVAFNSEWADGKVVDGNILWHKCKDRNVLYGWAELSGLPRNTKLANPAIHQSPLIKEQPIEE</sequence>
<evidence type="ECO:0000256" key="2">
    <source>
        <dbReference type="ARBA" id="ARBA00004685"/>
    </source>
</evidence>
<dbReference type="GO" id="GO:0043386">
    <property type="term" value="P:mycotoxin biosynthetic process"/>
    <property type="evidence" value="ECO:0007669"/>
    <property type="project" value="InterPro"/>
</dbReference>
<comment type="subcellular location">
    <subcellularLocation>
        <location evidence="1">Membrane</location>
        <topology evidence="1">Single-pass membrane protein</topology>
    </subcellularLocation>
</comment>
<dbReference type="GO" id="GO:0016491">
    <property type="term" value="F:oxidoreductase activity"/>
    <property type="evidence" value="ECO:0007669"/>
    <property type="project" value="UniProtKB-KW"/>
</dbReference>
<organism evidence="11 12">
    <name type="scientific">Cryphonectria parasitica (strain ATCC 38755 / EP155)</name>
    <dbReference type="NCBI Taxonomy" id="660469"/>
    <lineage>
        <taxon>Eukaryota</taxon>
        <taxon>Fungi</taxon>
        <taxon>Dikarya</taxon>
        <taxon>Ascomycota</taxon>
        <taxon>Pezizomycotina</taxon>
        <taxon>Sordariomycetes</taxon>
        <taxon>Sordariomycetidae</taxon>
        <taxon>Diaporthales</taxon>
        <taxon>Cryphonectriaceae</taxon>
        <taxon>Cryphonectria-Endothia species complex</taxon>
        <taxon>Cryphonectria</taxon>
    </lineage>
</organism>
<dbReference type="InterPro" id="IPR021765">
    <property type="entry name" value="UstYa-like"/>
</dbReference>
<evidence type="ECO:0000256" key="3">
    <source>
        <dbReference type="ARBA" id="ARBA00022692"/>
    </source>
</evidence>
<evidence type="ECO:0000256" key="7">
    <source>
        <dbReference type="ARBA" id="ARBA00023136"/>
    </source>
</evidence>
<evidence type="ECO:0000313" key="11">
    <source>
        <dbReference type="EMBL" id="KAF3765275.1"/>
    </source>
</evidence>
<keyword evidence="6" id="KW-0843">Virulence</keyword>
<comment type="similarity">
    <text evidence="9">Belongs to the ustYa family.</text>
</comment>
<accession>A0A9P5CPS2</accession>
<evidence type="ECO:0000256" key="5">
    <source>
        <dbReference type="ARBA" id="ARBA00023002"/>
    </source>
</evidence>
<dbReference type="EMBL" id="MU032347">
    <property type="protein sequence ID" value="KAF3765275.1"/>
    <property type="molecule type" value="Genomic_DNA"/>
</dbReference>
<dbReference type="GeneID" id="63842220"/>
<keyword evidence="12" id="KW-1185">Reference proteome</keyword>
<dbReference type="Pfam" id="PF11807">
    <property type="entry name" value="UstYa"/>
    <property type="match status" value="1"/>
</dbReference>
<evidence type="ECO:0000256" key="8">
    <source>
        <dbReference type="ARBA" id="ARBA00023180"/>
    </source>
</evidence>
<evidence type="ECO:0000313" key="12">
    <source>
        <dbReference type="Proteomes" id="UP000803844"/>
    </source>
</evidence>
<dbReference type="PANTHER" id="PTHR33365:SF11">
    <property type="entry name" value="TAT PATHWAY SIGNAL SEQUENCE"/>
    <property type="match status" value="1"/>
</dbReference>
<evidence type="ECO:0000256" key="1">
    <source>
        <dbReference type="ARBA" id="ARBA00004167"/>
    </source>
</evidence>
<feature type="transmembrane region" description="Helical" evidence="10">
    <location>
        <begin position="6"/>
        <end position="25"/>
    </location>
</feature>
<keyword evidence="8" id="KW-0325">Glycoprotein</keyword>
<keyword evidence="7 10" id="KW-0472">Membrane</keyword>
<dbReference type="AlphaFoldDB" id="A0A9P5CPS2"/>
<dbReference type="Proteomes" id="UP000803844">
    <property type="component" value="Unassembled WGS sequence"/>
</dbReference>
<keyword evidence="4 10" id="KW-1133">Transmembrane helix</keyword>
<comment type="caution">
    <text evidence="11">The sequence shown here is derived from an EMBL/GenBank/DDBJ whole genome shotgun (WGS) entry which is preliminary data.</text>
</comment>
<protein>
    <submittedName>
        <fullName evidence="11">Uncharacterized protein</fullName>
    </submittedName>
</protein>
<gene>
    <name evidence="11" type="ORF">M406DRAFT_67731</name>
</gene>
<dbReference type="PANTHER" id="PTHR33365">
    <property type="entry name" value="YALI0B05434P"/>
    <property type="match status" value="1"/>
</dbReference>
<evidence type="ECO:0000256" key="4">
    <source>
        <dbReference type="ARBA" id="ARBA00022989"/>
    </source>
</evidence>